<evidence type="ECO:0000256" key="1">
    <source>
        <dbReference type="ARBA" id="ARBA00004123"/>
    </source>
</evidence>
<keyword evidence="5" id="KW-0677">Repeat</keyword>
<dbReference type="SUPFAM" id="SSF48371">
    <property type="entry name" value="ARM repeat"/>
    <property type="match status" value="2"/>
</dbReference>
<feature type="domain" description="Phosphatase PP2A regulatory subunit A/Splicing factor 3B subunit 1-like HEAT repeat" evidence="9">
    <location>
        <begin position="744"/>
        <end position="822"/>
    </location>
</feature>
<evidence type="ECO:0000256" key="2">
    <source>
        <dbReference type="ARBA" id="ARBA00005754"/>
    </source>
</evidence>
<dbReference type="OMA" id="LVMNYVW"/>
<protein>
    <submittedName>
        <fullName evidence="10">KLLA0A09537p</fullName>
    </submittedName>
</protein>
<keyword evidence="11" id="KW-1185">Reference proteome</keyword>
<accession>Q6CXC2</accession>
<dbReference type="InterPro" id="IPR011989">
    <property type="entry name" value="ARM-like"/>
</dbReference>
<feature type="region of interest" description="Disordered" evidence="8">
    <location>
        <begin position="1"/>
        <end position="52"/>
    </location>
</feature>
<evidence type="ECO:0000256" key="5">
    <source>
        <dbReference type="ARBA" id="ARBA00022737"/>
    </source>
</evidence>
<sequence length="954" mass="107762">MEAIKFEKSGQRHSLTGQYTAPRAILESTVGKDEGDDELTANQKQRSLYNKQSDYHKRRFLRNLDEEVDEEQVKDVKRRKTDKDGDKEEESGGGYTMPKTSQHIITELSEEMVTEVPGVRNLQFFKPSDRQHFAILFDERSPEDMTEEERKQKQVLKLVLKVKNGLPSSRKIALRALTQKAPSFGAPLLFDSILPILLDKTLEDEEHQLMLKLMDRILFQLQDLVKPYTHKLLIVLCPMLIDPVPLTRSTGRDIITTLAKAVGLPTMIYTMRPDLDHEDEYVRNTTARAMAVVSKAFGVSQTIPFLRLVCRSKKSWKARHTGIKIIQQIAILVGIGSLPYLDDLIACIEKGFQDEHPPVRIIAAQTVSSLAQSCQPYGIERFNPVLEPLWRGVKQNRGRELAAFLKALGFLIPLMDPEYASYYAEEVMKIVKREFNSPNEDMKKTVLFVIQKLSVTEGVTPQYLRKELAAEFFKQFWVRRSALDRQLNNIVTFTTVLLANKTGAAFTLEKLIYPLKDESEPFRTMGAHAVNRVVKALGMTDVDERLEARLLDALLIAFQDQTNGERIVYRSIGTVAKSLNTRMKPYISPVSSIILEHLKHKKPLVRTHAASLCALLIPVFKHCEETALINKFNIILFESLGEVYPEVLAAIISAMDKAAAQIRLTDLQPPPNQILLSLTPILRNNHPLVQESTVKLVGRIARRGPEYVSPKEWMRICSELLEMLKSPVKSIRVAANRTFGYIAKAIGPQDVLVTLLNNLKVQERQLRVNTSIAIGIVAKTCGPFVVIPALMNEYRTPDTNVQNGILKALAFILEYIGPMSKDYIYPLIPLLQDALTDRDLVHRQTAATCIKHLAFNCAGRGLEDAFIHCMNLLLPNVFETSPHVISRILEGLEGLRMALGPGVSMNYAWGGLFHPAKNVRNAYWKLYNGAYVAQPDALVPYYPVNEVEELNLLL</sequence>
<dbReference type="GO" id="GO:0005681">
    <property type="term" value="C:spliceosomal complex"/>
    <property type="evidence" value="ECO:0007669"/>
    <property type="project" value="UniProtKB-KW"/>
</dbReference>
<dbReference type="InterPro" id="IPR054573">
    <property type="entry name" value="PP2A/SF3B1-like_HEAT"/>
</dbReference>
<dbReference type="PaxDb" id="284590-Q6CXC2"/>
<dbReference type="GO" id="GO:0003729">
    <property type="term" value="F:mRNA binding"/>
    <property type="evidence" value="ECO:0007669"/>
    <property type="project" value="InterPro"/>
</dbReference>
<evidence type="ECO:0000256" key="3">
    <source>
        <dbReference type="ARBA" id="ARBA00022664"/>
    </source>
</evidence>
<comment type="subcellular location">
    <subcellularLocation>
        <location evidence="1">Nucleus</location>
    </subcellularLocation>
</comment>
<dbReference type="EMBL" id="CR382121">
    <property type="protein sequence ID" value="CAH03005.1"/>
    <property type="molecule type" value="Genomic_DNA"/>
</dbReference>
<keyword evidence="3" id="KW-0507">mRNA processing</keyword>
<keyword evidence="4" id="KW-0747">Spliceosome</keyword>
<organism evidence="10 11">
    <name type="scientific">Kluyveromyces lactis (strain ATCC 8585 / CBS 2359 / DSM 70799 / NBRC 1267 / NRRL Y-1140 / WM37)</name>
    <name type="common">Yeast</name>
    <name type="synonym">Candida sphaerica</name>
    <dbReference type="NCBI Taxonomy" id="284590"/>
    <lineage>
        <taxon>Eukaryota</taxon>
        <taxon>Fungi</taxon>
        <taxon>Dikarya</taxon>
        <taxon>Ascomycota</taxon>
        <taxon>Saccharomycotina</taxon>
        <taxon>Saccharomycetes</taxon>
        <taxon>Saccharomycetales</taxon>
        <taxon>Saccharomycetaceae</taxon>
        <taxon>Kluyveromyces</taxon>
    </lineage>
</organism>
<evidence type="ECO:0000313" key="11">
    <source>
        <dbReference type="Proteomes" id="UP000000598"/>
    </source>
</evidence>
<evidence type="ECO:0000256" key="6">
    <source>
        <dbReference type="ARBA" id="ARBA00023187"/>
    </source>
</evidence>
<evidence type="ECO:0000256" key="4">
    <source>
        <dbReference type="ARBA" id="ARBA00022728"/>
    </source>
</evidence>
<feature type="compositionally biased region" description="Basic and acidic residues" evidence="8">
    <location>
        <begin position="1"/>
        <end position="10"/>
    </location>
</feature>
<dbReference type="HOGENOM" id="CLU_002242_0_1_1"/>
<evidence type="ECO:0000259" key="9">
    <source>
        <dbReference type="Pfam" id="PF22646"/>
    </source>
</evidence>
<dbReference type="eggNOG" id="KOG0213">
    <property type="taxonomic scope" value="Eukaryota"/>
</dbReference>
<dbReference type="InParanoid" id="Q6CXC2"/>
<dbReference type="PANTHER" id="PTHR12097">
    <property type="entry name" value="SPLICING FACTOR 3B, SUBUNIT 1-RELATED"/>
    <property type="match status" value="1"/>
</dbReference>
<dbReference type="STRING" id="284590.Q6CXC2"/>
<gene>
    <name evidence="10" type="ORF">KLLA0_A09537g</name>
</gene>
<dbReference type="InterPro" id="IPR016024">
    <property type="entry name" value="ARM-type_fold"/>
</dbReference>
<reference evidence="10 11" key="1">
    <citation type="journal article" date="2004" name="Nature">
        <title>Genome evolution in yeasts.</title>
        <authorList>
            <consortium name="Genolevures"/>
            <person name="Dujon B."/>
            <person name="Sherman D."/>
            <person name="Fischer G."/>
            <person name="Durrens P."/>
            <person name="Casaregola S."/>
            <person name="Lafontaine I."/>
            <person name="de Montigny J."/>
            <person name="Marck C."/>
            <person name="Neuveglise C."/>
            <person name="Talla E."/>
            <person name="Goffard N."/>
            <person name="Frangeul L."/>
            <person name="Aigle M."/>
            <person name="Anthouard V."/>
            <person name="Babour A."/>
            <person name="Barbe V."/>
            <person name="Barnay S."/>
            <person name="Blanchin S."/>
            <person name="Beckerich J.M."/>
            <person name="Beyne E."/>
            <person name="Bleykasten C."/>
            <person name="Boisrame A."/>
            <person name="Boyer J."/>
            <person name="Cattolico L."/>
            <person name="Confanioleri F."/>
            <person name="de Daruvar A."/>
            <person name="Despons L."/>
            <person name="Fabre E."/>
            <person name="Fairhead C."/>
            <person name="Ferry-Dumazet H."/>
            <person name="Groppi A."/>
            <person name="Hantraye F."/>
            <person name="Hennequin C."/>
            <person name="Jauniaux N."/>
            <person name="Joyet P."/>
            <person name="Kachouri R."/>
            <person name="Kerrest A."/>
            <person name="Koszul R."/>
            <person name="Lemaire M."/>
            <person name="Lesur I."/>
            <person name="Ma L."/>
            <person name="Muller H."/>
            <person name="Nicaud J.M."/>
            <person name="Nikolski M."/>
            <person name="Oztas S."/>
            <person name="Ozier-Kalogeropoulos O."/>
            <person name="Pellenz S."/>
            <person name="Potier S."/>
            <person name="Richard G.F."/>
            <person name="Straub M.L."/>
            <person name="Suleau A."/>
            <person name="Swennene D."/>
            <person name="Tekaia F."/>
            <person name="Wesolowski-Louvel M."/>
            <person name="Westhof E."/>
            <person name="Wirth B."/>
            <person name="Zeniou-Meyer M."/>
            <person name="Zivanovic I."/>
            <person name="Bolotin-Fukuhara M."/>
            <person name="Thierry A."/>
            <person name="Bouchier C."/>
            <person name="Caudron B."/>
            <person name="Scarpelli C."/>
            <person name="Gaillardin C."/>
            <person name="Weissenbach J."/>
            <person name="Wincker P."/>
            <person name="Souciet J.L."/>
        </authorList>
    </citation>
    <scope>NUCLEOTIDE SEQUENCE [LARGE SCALE GENOMIC DNA]</scope>
    <source>
        <strain evidence="11">ATCC 8585 / CBS 2359 / DSM 70799 / NBRC 1267 / NRRL Y-1140 / WM37</strain>
    </source>
</reference>
<evidence type="ECO:0000256" key="8">
    <source>
        <dbReference type="SAM" id="MobiDB-lite"/>
    </source>
</evidence>
<dbReference type="Gene3D" id="1.25.10.10">
    <property type="entry name" value="Leucine-rich Repeat Variant"/>
    <property type="match status" value="3"/>
</dbReference>
<dbReference type="Pfam" id="PF22646">
    <property type="entry name" value="PPP2R1A-like_HEAT"/>
    <property type="match status" value="1"/>
</dbReference>
<evidence type="ECO:0000313" key="10">
    <source>
        <dbReference type="EMBL" id="CAH03005.1"/>
    </source>
</evidence>
<feature type="region of interest" description="Disordered" evidence="8">
    <location>
        <begin position="68"/>
        <end position="100"/>
    </location>
</feature>
<dbReference type="FunCoup" id="Q6CXC2">
    <property type="interactions" value="1078"/>
</dbReference>
<keyword evidence="6" id="KW-0508">mRNA splicing</keyword>
<dbReference type="GO" id="GO:0000245">
    <property type="term" value="P:spliceosomal complex assembly"/>
    <property type="evidence" value="ECO:0007669"/>
    <property type="project" value="InterPro"/>
</dbReference>
<dbReference type="Proteomes" id="UP000000598">
    <property type="component" value="Chromosome A"/>
</dbReference>
<dbReference type="AlphaFoldDB" id="Q6CXC2"/>
<name>Q6CXC2_KLULA</name>
<dbReference type="InterPro" id="IPR038737">
    <property type="entry name" value="SF3b_su1-like"/>
</dbReference>
<feature type="compositionally biased region" description="Polar residues" evidence="8">
    <location>
        <begin position="40"/>
        <end position="52"/>
    </location>
</feature>
<comment type="similarity">
    <text evidence="2">Belongs to the SF3B1 family.</text>
</comment>
<proteinExistence type="inferred from homology"/>
<keyword evidence="7" id="KW-0539">Nucleus</keyword>
<dbReference type="KEGG" id="kla:KLLA0_A09537g"/>
<evidence type="ECO:0000256" key="7">
    <source>
        <dbReference type="ARBA" id="ARBA00023242"/>
    </source>
</evidence>
<feature type="compositionally biased region" description="Basic and acidic residues" evidence="8">
    <location>
        <begin position="71"/>
        <end position="86"/>
    </location>
</feature>